<dbReference type="Gene3D" id="3.40.47.10">
    <property type="match status" value="3"/>
</dbReference>
<evidence type="ECO:0000256" key="3">
    <source>
        <dbReference type="ARBA" id="ARBA00022679"/>
    </source>
</evidence>
<evidence type="ECO:0000256" key="1">
    <source>
        <dbReference type="ARBA" id="ARBA00010982"/>
    </source>
</evidence>
<feature type="domain" description="Thiolase C-terminal" evidence="8">
    <location>
        <begin position="249"/>
        <end position="372"/>
    </location>
</feature>
<dbReference type="PATRIC" id="fig|742733.3.peg.1001"/>
<reference evidence="9 10" key="1">
    <citation type="submission" date="2011-08" db="EMBL/GenBank/DDBJ databases">
        <title>The Genome Sequence of Clostridium citroniae WAL-17108.</title>
        <authorList>
            <consortium name="The Broad Institute Genome Sequencing Platform"/>
            <person name="Earl A."/>
            <person name="Ward D."/>
            <person name="Feldgarden M."/>
            <person name="Gevers D."/>
            <person name="Finegold S.M."/>
            <person name="Summanen P.H."/>
            <person name="Molitoris D.R."/>
            <person name="Vaisanen M.L."/>
            <person name="Daigneault M."/>
            <person name="Allen-Vercoe E."/>
            <person name="Young S.K."/>
            <person name="Zeng Q."/>
            <person name="Gargeya S."/>
            <person name="Fitzgerald M."/>
            <person name="Haas B."/>
            <person name="Abouelleil A."/>
            <person name="Alvarado L."/>
            <person name="Arachchi H.M."/>
            <person name="Berlin A."/>
            <person name="Brown A."/>
            <person name="Chapman S.B."/>
            <person name="Chen Z."/>
            <person name="Dunbar C."/>
            <person name="Freedman E."/>
            <person name="Gearin G."/>
            <person name="Gellesch M."/>
            <person name="Goldberg J."/>
            <person name="Griggs A."/>
            <person name="Gujja S."/>
            <person name="Heiman D."/>
            <person name="Howarth C."/>
            <person name="Larson L."/>
            <person name="Lui A."/>
            <person name="MacDonald P.J.P."/>
            <person name="Montmayeur A."/>
            <person name="Murphy C."/>
            <person name="Neiman D."/>
            <person name="Pearson M."/>
            <person name="Priest M."/>
            <person name="Roberts A."/>
            <person name="Saif S."/>
            <person name="Shea T."/>
            <person name="Shenoy N."/>
            <person name="Sisk P."/>
            <person name="Stolte C."/>
            <person name="Sykes S."/>
            <person name="Wortman J."/>
            <person name="Nusbaum C."/>
            <person name="Birren B."/>
        </authorList>
    </citation>
    <scope>NUCLEOTIDE SEQUENCE [LARGE SCALE GENOMIC DNA]</scope>
    <source>
        <strain evidence="9 10">WAL-17108</strain>
    </source>
</reference>
<dbReference type="AlphaFoldDB" id="G5HEX4"/>
<evidence type="ECO:0000259" key="7">
    <source>
        <dbReference type="Pfam" id="PF00108"/>
    </source>
</evidence>
<organism evidence="9 10">
    <name type="scientific">[Clostridium] citroniae WAL-17108</name>
    <dbReference type="NCBI Taxonomy" id="742733"/>
    <lineage>
        <taxon>Bacteria</taxon>
        <taxon>Bacillati</taxon>
        <taxon>Bacillota</taxon>
        <taxon>Clostridia</taxon>
        <taxon>Lachnospirales</taxon>
        <taxon>Lachnospiraceae</taxon>
        <taxon>Enterocloster</taxon>
    </lineage>
</organism>
<dbReference type="GO" id="GO:0003985">
    <property type="term" value="F:acetyl-CoA C-acetyltransferase activity"/>
    <property type="evidence" value="ECO:0007669"/>
    <property type="project" value="UniProtKB-EC"/>
</dbReference>
<gene>
    <name evidence="9" type="ORF">HMPREF9469_00997</name>
</gene>
<dbReference type="Proteomes" id="UP000003763">
    <property type="component" value="Unassembled WGS sequence"/>
</dbReference>
<evidence type="ECO:0000256" key="4">
    <source>
        <dbReference type="ARBA" id="ARBA00023315"/>
    </source>
</evidence>
<keyword evidence="3 6" id="KW-0808">Transferase</keyword>
<evidence type="ECO:0000313" key="10">
    <source>
        <dbReference type="Proteomes" id="UP000003763"/>
    </source>
</evidence>
<dbReference type="RefSeq" id="WP_007859783.1">
    <property type="nucleotide sequence ID" value="NZ_JH376420.1"/>
</dbReference>
<dbReference type="HOGENOM" id="CLU_031026_0_0_9"/>
<sequence>MKKVWIAGSSRTPIGVYDGVLKNCKEQELAVYAVKDVLEKTGINGACIDEIIFGIAKQTSTPSNCARYIGLAADIPEAVPAYTVQRQGASGMQAIVNGFLKISAGNADVILAGGAESMSQIPYEIQNARYAFSPDKIVVDPIRALVAGGQPVNRYGKLTIEDMNGVIADSHRITNADQIAYARESLRRARAAALDEQLVPIIVKEKKITHTITEDELYVQPSEVAGAADAAAACLLVSEQAAKEKKIPMLGELVAIGISAGSPTGDGMVGIQAAKKALEFAGKAACDVDIIQMNELTAAQSIALIKGLGITAEEAAKKVNPYGGALATGNAWGASGCVEFHRLLCALRMQHREWGLALCGAEGGQALAVVVRMASLNF</sequence>
<feature type="domain" description="Thiolase N-terminal" evidence="7">
    <location>
        <begin position="4"/>
        <end position="220"/>
    </location>
</feature>
<evidence type="ECO:0000256" key="5">
    <source>
        <dbReference type="ARBA" id="ARBA00030755"/>
    </source>
</evidence>
<dbReference type="eggNOG" id="COG0183">
    <property type="taxonomic scope" value="Bacteria"/>
</dbReference>
<dbReference type="PIRSF" id="PIRSF000429">
    <property type="entry name" value="Ac-CoA_Ac_transf"/>
    <property type="match status" value="1"/>
</dbReference>
<dbReference type="Pfam" id="PF02803">
    <property type="entry name" value="Thiolase_C"/>
    <property type="match status" value="1"/>
</dbReference>
<dbReference type="CDD" id="cd00751">
    <property type="entry name" value="thiolase"/>
    <property type="match status" value="1"/>
</dbReference>
<evidence type="ECO:0000256" key="6">
    <source>
        <dbReference type="RuleBase" id="RU003557"/>
    </source>
</evidence>
<dbReference type="InterPro" id="IPR020617">
    <property type="entry name" value="Thiolase_C"/>
</dbReference>
<name>G5HEX4_9FIRM</name>
<protein>
    <recommendedName>
        <fullName evidence="2">acetyl-CoA C-acetyltransferase</fullName>
        <ecNumber evidence="2">2.3.1.9</ecNumber>
    </recommendedName>
    <alternativeName>
        <fullName evidence="5">Acetoacetyl-CoA thiolase</fullName>
    </alternativeName>
</protein>
<comment type="caution">
    <text evidence="9">The sequence shown here is derived from an EMBL/GenBank/DDBJ whole genome shotgun (WGS) entry which is preliminary data.</text>
</comment>
<comment type="similarity">
    <text evidence="1 6">Belongs to the thiolase-like superfamily. Thiolase family.</text>
</comment>
<dbReference type="InterPro" id="IPR002155">
    <property type="entry name" value="Thiolase"/>
</dbReference>
<dbReference type="PANTHER" id="PTHR18919:SF107">
    <property type="entry name" value="ACETYL-COA ACETYLTRANSFERASE, CYTOSOLIC"/>
    <property type="match status" value="1"/>
</dbReference>
<keyword evidence="4 6" id="KW-0012">Acyltransferase</keyword>
<dbReference type="EC" id="2.3.1.9" evidence="2"/>
<dbReference type="Pfam" id="PF00108">
    <property type="entry name" value="Thiolase_N"/>
    <property type="match status" value="1"/>
</dbReference>
<dbReference type="InterPro" id="IPR016039">
    <property type="entry name" value="Thiolase-like"/>
</dbReference>
<evidence type="ECO:0000256" key="2">
    <source>
        <dbReference type="ARBA" id="ARBA00012705"/>
    </source>
</evidence>
<accession>G5HEX4</accession>
<dbReference type="InterPro" id="IPR020616">
    <property type="entry name" value="Thiolase_N"/>
</dbReference>
<evidence type="ECO:0000313" key="9">
    <source>
        <dbReference type="EMBL" id="EHF00083.1"/>
    </source>
</evidence>
<dbReference type="PANTHER" id="PTHR18919">
    <property type="entry name" value="ACETYL-COA C-ACYLTRANSFERASE"/>
    <property type="match status" value="1"/>
</dbReference>
<proteinExistence type="inferred from homology"/>
<evidence type="ECO:0000259" key="8">
    <source>
        <dbReference type="Pfam" id="PF02803"/>
    </source>
</evidence>
<dbReference type="SUPFAM" id="SSF53901">
    <property type="entry name" value="Thiolase-like"/>
    <property type="match status" value="2"/>
</dbReference>
<dbReference type="EMBL" id="ADLJ01000007">
    <property type="protein sequence ID" value="EHF00083.1"/>
    <property type="molecule type" value="Genomic_DNA"/>
</dbReference>